<comment type="caution">
    <text evidence="7">The sequence shown here is derived from an EMBL/GenBank/DDBJ whole genome shotgun (WGS) entry which is preliminary data.</text>
</comment>
<dbReference type="PANTHER" id="PTHR39490">
    <property type="entry name" value="ARRESTIN DOMAIN-CONTAINING PROTEIN D"/>
    <property type="match status" value="1"/>
</dbReference>
<dbReference type="Gene3D" id="3.30.40.10">
    <property type="entry name" value="Zinc/RING finger domain, C3HC4 (zinc finger)"/>
    <property type="match status" value="1"/>
</dbReference>
<evidence type="ECO:0000256" key="3">
    <source>
        <dbReference type="ARBA" id="ARBA00022833"/>
    </source>
</evidence>
<evidence type="ECO:0000256" key="2">
    <source>
        <dbReference type="ARBA" id="ARBA00022771"/>
    </source>
</evidence>
<evidence type="ECO:0000256" key="1">
    <source>
        <dbReference type="ARBA" id="ARBA00022723"/>
    </source>
</evidence>
<keyword evidence="5" id="KW-0175">Coiled coil</keyword>
<dbReference type="OrthoDB" id="660555at2759"/>
<sequence length="711" mass="82527">MAHFNFTPPPTPSDTLTNSELVDIAHPLRHVWRHRYTNSQSSLHYESNKPAAQTNELNDKKAKKLRHRRSTGMVIQKFDSATSQRSFWSTAYMPELDRDIANPEDEIFNNFEQHNSNPRRHSARRFYSVENIREKYARPDTFVTQSHLTTPMTRPKSRPSPLNLTDSSQKKIKEKMDQTPVQSFLGVASEDQHTSVSLDVDDEFSNVRDQITQITRELQQMQIEELQIQEKVFDDDRKQRQKLMEISQRDRIQQGRRLSISNTYQVEPMNENVHRHHRVRSDGSFFSHQQTPSLDTFVSSSSTDTSLAQDGQLLSDSSIDHHFLSPYIGDIQDRHISSGYRDIHSYEDENDDEQDNDDTVYQSLPASPNMTTLLLTTNSLITSRMEEMARSISPHHLEEKIWQNDFVQVMTQCIHQSEELESLSTELLKVERQMRELFLLKSALEEQLEQTEYSYNNRIEQCHQALALQRQMINDLDYMKRDIDRKIDLNNDRLRRSELDQDDALRHLDDDVTVSNILGLTKKEELIARLRWEVGRFIGGGVGTGSIIHAYDSPDAGHSMIIGGTASSMETSLINKPTDLSSKRSSAQHHQYVLHLSFEQWKVQFKMVPHERWVDDDLVDQCQFVRLDQVASASRCPVQFNFFRRRHHCRRCGKIFCHEHSTNRILLFHPTEQSSQQEPSAGEWCRVCDKCFFNLVTVAVRPVATSVSPSL</sequence>
<dbReference type="InterPro" id="IPR011011">
    <property type="entry name" value="Znf_FYVE_PHD"/>
</dbReference>
<dbReference type="PROSITE" id="PS50178">
    <property type="entry name" value="ZF_FYVE"/>
    <property type="match status" value="1"/>
</dbReference>
<keyword evidence="2 4" id="KW-0863">Zinc-finger</keyword>
<accession>A0A8H7PYI8</accession>
<dbReference type="InterPro" id="IPR052113">
    <property type="entry name" value="FYVE-type_Zinc_Finger"/>
</dbReference>
<dbReference type="SUPFAM" id="SSF57903">
    <property type="entry name" value="FYVE/PHD zinc finger"/>
    <property type="match status" value="1"/>
</dbReference>
<evidence type="ECO:0000256" key="5">
    <source>
        <dbReference type="SAM" id="Coils"/>
    </source>
</evidence>
<dbReference type="InterPro" id="IPR000306">
    <property type="entry name" value="Znf_FYVE"/>
</dbReference>
<keyword evidence="1" id="KW-0479">Metal-binding</keyword>
<dbReference type="EMBL" id="JAEPRA010000008">
    <property type="protein sequence ID" value="KAG2181501.1"/>
    <property type="molecule type" value="Genomic_DNA"/>
</dbReference>
<dbReference type="PANTHER" id="PTHR39490:SF8">
    <property type="entry name" value="ZINC FINGER FYVE DOMAIN-CONTAINING PROTEIN 21"/>
    <property type="match status" value="1"/>
</dbReference>
<feature type="domain" description="FYVE-type" evidence="6">
    <location>
        <begin position="627"/>
        <end position="696"/>
    </location>
</feature>
<dbReference type="InterPro" id="IPR013083">
    <property type="entry name" value="Znf_RING/FYVE/PHD"/>
</dbReference>
<evidence type="ECO:0000259" key="6">
    <source>
        <dbReference type="PROSITE" id="PS50178"/>
    </source>
</evidence>
<feature type="coiled-coil region" evidence="5">
    <location>
        <begin position="420"/>
        <end position="447"/>
    </location>
</feature>
<evidence type="ECO:0000313" key="7">
    <source>
        <dbReference type="EMBL" id="KAG2181501.1"/>
    </source>
</evidence>
<gene>
    <name evidence="7" type="ORF">INT44_008314</name>
</gene>
<evidence type="ECO:0000256" key="4">
    <source>
        <dbReference type="PROSITE-ProRule" id="PRU00091"/>
    </source>
</evidence>
<evidence type="ECO:0000313" key="8">
    <source>
        <dbReference type="Proteomes" id="UP000612746"/>
    </source>
</evidence>
<dbReference type="SMART" id="SM00064">
    <property type="entry name" value="FYVE"/>
    <property type="match status" value="1"/>
</dbReference>
<name>A0A8H7PYI8_9FUNG</name>
<keyword evidence="3" id="KW-0862">Zinc</keyword>
<dbReference type="GO" id="GO:0008270">
    <property type="term" value="F:zinc ion binding"/>
    <property type="evidence" value="ECO:0007669"/>
    <property type="project" value="UniProtKB-KW"/>
</dbReference>
<dbReference type="Pfam" id="PF01363">
    <property type="entry name" value="FYVE"/>
    <property type="match status" value="1"/>
</dbReference>
<dbReference type="AlphaFoldDB" id="A0A8H7PYI8"/>
<reference evidence="7" key="1">
    <citation type="submission" date="2020-12" db="EMBL/GenBank/DDBJ databases">
        <title>Metabolic potential, ecology and presence of endohyphal bacteria is reflected in genomic diversity of Mucoromycotina.</title>
        <authorList>
            <person name="Muszewska A."/>
            <person name="Okrasinska A."/>
            <person name="Steczkiewicz K."/>
            <person name="Drgas O."/>
            <person name="Orlowska M."/>
            <person name="Perlinska-Lenart U."/>
            <person name="Aleksandrzak-Piekarczyk T."/>
            <person name="Szatraj K."/>
            <person name="Zielenkiewicz U."/>
            <person name="Pilsyk S."/>
            <person name="Malc E."/>
            <person name="Mieczkowski P."/>
            <person name="Kruszewska J.S."/>
            <person name="Biernat P."/>
            <person name="Pawlowska J."/>
        </authorList>
    </citation>
    <scope>NUCLEOTIDE SEQUENCE</scope>
    <source>
        <strain evidence="7">WA0000051536</strain>
    </source>
</reference>
<feature type="coiled-coil region" evidence="5">
    <location>
        <begin position="204"/>
        <end position="231"/>
    </location>
</feature>
<protein>
    <recommendedName>
        <fullName evidence="6">FYVE-type domain-containing protein</fullName>
    </recommendedName>
</protein>
<dbReference type="Proteomes" id="UP000612746">
    <property type="component" value="Unassembled WGS sequence"/>
</dbReference>
<proteinExistence type="predicted"/>
<organism evidence="7 8">
    <name type="scientific">Umbelopsis vinacea</name>
    <dbReference type="NCBI Taxonomy" id="44442"/>
    <lineage>
        <taxon>Eukaryota</taxon>
        <taxon>Fungi</taxon>
        <taxon>Fungi incertae sedis</taxon>
        <taxon>Mucoromycota</taxon>
        <taxon>Mucoromycotina</taxon>
        <taxon>Umbelopsidomycetes</taxon>
        <taxon>Umbelopsidales</taxon>
        <taxon>Umbelopsidaceae</taxon>
        <taxon>Umbelopsis</taxon>
    </lineage>
</organism>
<dbReference type="InterPro" id="IPR017455">
    <property type="entry name" value="Znf_FYVE-rel"/>
</dbReference>
<keyword evidence="8" id="KW-1185">Reference proteome</keyword>